<feature type="region of interest" description="Disordered" evidence="1">
    <location>
        <begin position="36"/>
        <end position="57"/>
    </location>
</feature>
<gene>
    <name evidence="2" type="ORF">ACFOFO_16005</name>
</gene>
<dbReference type="RefSeq" id="WP_390329241.1">
    <property type="nucleotide sequence ID" value="NZ_JBHRTP010000052.1"/>
</dbReference>
<accession>A0ABV7F3J5</accession>
<keyword evidence="3" id="KW-1185">Reference proteome</keyword>
<protein>
    <submittedName>
        <fullName evidence="2">Uncharacterized protein</fullName>
    </submittedName>
</protein>
<dbReference type="EMBL" id="JBHRTP010000052">
    <property type="protein sequence ID" value="MFC3109447.1"/>
    <property type="molecule type" value="Genomic_DNA"/>
</dbReference>
<evidence type="ECO:0000256" key="1">
    <source>
        <dbReference type="SAM" id="MobiDB-lite"/>
    </source>
</evidence>
<dbReference type="Proteomes" id="UP001595530">
    <property type="component" value="Unassembled WGS sequence"/>
</dbReference>
<proteinExistence type="predicted"/>
<organism evidence="2 3">
    <name type="scientific">Undibacterium arcticum</name>
    <dbReference type="NCBI Taxonomy" id="1762892"/>
    <lineage>
        <taxon>Bacteria</taxon>
        <taxon>Pseudomonadati</taxon>
        <taxon>Pseudomonadota</taxon>
        <taxon>Betaproteobacteria</taxon>
        <taxon>Burkholderiales</taxon>
        <taxon>Oxalobacteraceae</taxon>
        <taxon>Undibacterium</taxon>
    </lineage>
</organism>
<evidence type="ECO:0000313" key="3">
    <source>
        <dbReference type="Proteomes" id="UP001595530"/>
    </source>
</evidence>
<reference evidence="3" key="1">
    <citation type="journal article" date="2019" name="Int. J. Syst. Evol. Microbiol.">
        <title>The Global Catalogue of Microorganisms (GCM) 10K type strain sequencing project: providing services to taxonomists for standard genome sequencing and annotation.</title>
        <authorList>
            <consortium name="The Broad Institute Genomics Platform"/>
            <consortium name="The Broad Institute Genome Sequencing Center for Infectious Disease"/>
            <person name="Wu L."/>
            <person name="Ma J."/>
        </authorList>
    </citation>
    <scope>NUCLEOTIDE SEQUENCE [LARGE SCALE GENOMIC DNA]</scope>
    <source>
        <strain evidence="3">KCTC 42986</strain>
    </source>
</reference>
<comment type="caution">
    <text evidence="2">The sequence shown here is derived from an EMBL/GenBank/DDBJ whole genome shotgun (WGS) entry which is preliminary data.</text>
</comment>
<name>A0ABV7F3J5_9BURK</name>
<sequence length="57" mass="6115">MRIDIEVVVGDKHGRVIIATIEREADQASVEGVGLRLPARPAPSQSFSGGNQPGREF</sequence>
<evidence type="ECO:0000313" key="2">
    <source>
        <dbReference type="EMBL" id="MFC3109447.1"/>
    </source>
</evidence>